<dbReference type="EMBL" id="CM035438">
    <property type="protein sequence ID" value="KAH7285566.1"/>
    <property type="molecule type" value="Genomic_DNA"/>
</dbReference>
<dbReference type="AlphaFoldDB" id="A0A8T2QPY4"/>
<evidence type="ECO:0000256" key="1">
    <source>
        <dbReference type="SAM" id="MobiDB-lite"/>
    </source>
</evidence>
<dbReference type="OMA" id="MIGATQP"/>
<dbReference type="Proteomes" id="UP000825935">
    <property type="component" value="Chromosome 33"/>
</dbReference>
<evidence type="ECO:0000256" key="2">
    <source>
        <dbReference type="SAM" id="Phobius"/>
    </source>
</evidence>
<feature type="transmembrane region" description="Helical" evidence="2">
    <location>
        <begin position="94"/>
        <end position="116"/>
    </location>
</feature>
<sequence>MTMMRGDASLLRCESLHHITPRVADHLLFHVNATSIPCLKLHSACANGFFRGDGSPILQPHTIHPGRRSFCPLQINAASKGTKPPPKPASRGTIIGAIIVPLLMAGSAVLTGKALLRRLSKEAMEDVEEWERRFNSSRLLTDGKTDEERKLEAESSARAETPDVSNTRSRPKRTE</sequence>
<keyword evidence="2" id="KW-0472">Membrane</keyword>
<feature type="compositionally biased region" description="Basic and acidic residues" evidence="1">
    <location>
        <begin position="141"/>
        <end position="161"/>
    </location>
</feature>
<accession>A0A8T2QPY4</accession>
<feature type="region of interest" description="Disordered" evidence="1">
    <location>
        <begin position="131"/>
        <end position="175"/>
    </location>
</feature>
<gene>
    <name evidence="3" type="ORF">KP509_33G034100</name>
</gene>
<comment type="caution">
    <text evidence="3">The sequence shown here is derived from an EMBL/GenBank/DDBJ whole genome shotgun (WGS) entry which is preliminary data.</text>
</comment>
<organism evidence="3 4">
    <name type="scientific">Ceratopteris richardii</name>
    <name type="common">Triangle waterfern</name>
    <dbReference type="NCBI Taxonomy" id="49495"/>
    <lineage>
        <taxon>Eukaryota</taxon>
        <taxon>Viridiplantae</taxon>
        <taxon>Streptophyta</taxon>
        <taxon>Embryophyta</taxon>
        <taxon>Tracheophyta</taxon>
        <taxon>Polypodiopsida</taxon>
        <taxon>Polypodiidae</taxon>
        <taxon>Polypodiales</taxon>
        <taxon>Pteridineae</taxon>
        <taxon>Pteridaceae</taxon>
        <taxon>Parkerioideae</taxon>
        <taxon>Ceratopteris</taxon>
    </lineage>
</organism>
<dbReference type="EMBL" id="CM035438">
    <property type="protein sequence ID" value="KAH7285567.1"/>
    <property type="molecule type" value="Genomic_DNA"/>
</dbReference>
<dbReference type="OrthoDB" id="1974837at2759"/>
<evidence type="ECO:0000313" key="3">
    <source>
        <dbReference type="EMBL" id="KAH7285565.1"/>
    </source>
</evidence>
<proteinExistence type="predicted"/>
<evidence type="ECO:0000313" key="4">
    <source>
        <dbReference type="Proteomes" id="UP000825935"/>
    </source>
</evidence>
<reference evidence="3" key="1">
    <citation type="submission" date="2021-08" db="EMBL/GenBank/DDBJ databases">
        <title>WGS assembly of Ceratopteris richardii.</title>
        <authorList>
            <person name="Marchant D.B."/>
            <person name="Chen G."/>
            <person name="Jenkins J."/>
            <person name="Shu S."/>
            <person name="Leebens-Mack J."/>
            <person name="Grimwood J."/>
            <person name="Schmutz J."/>
            <person name="Soltis P."/>
            <person name="Soltis D."/>
            <person name="Chen Z.-H."/>
        </authorList>
    </citation>
    <scope>NUCLEOTIDE SEQUENCE</scope>
    <source>
        <strain evidence="3">Whitten #5841</strain>
        <tissue evidence="3">Leaf</tissue>
    </source>
</reference>
<name>A0A8T2QPY4_CERRI</name>
<dbReference type="EMBL" id="CM035438">
    <property type="protein sequence ID" value="KAH7285565.1"/>
    <property type="molecule type" value="Genomic_DNA"/>
</dbReference>
<protein>
    <submittedName>
        <fullName evidence="3">Uncharacterized protein</fullName>
    </submittedName>
</protein>
<keyword evidence="2" id="KW-0812">Transmembrane</keyword>
<keyword evidence="2" id="KW-1133">Transmembrane helix</keyword>
<keyword evidence="4" id="KW-1185">Reference proteome</keyword>